<sequence>MHDLLFVMMGSECKSAVISERKKIAFHEAGHVMVAIHTDGAPPVRVATIIPTAGAGCQQPDMETNLSHKEMLARLHIYMQEWSFAPTYLPMRWRNQNYVVKRIFVCSLVRGLSVVCITLERTKHHSFFLLKRNLF</sequence>
<evidence type="ECO:0000259" key="1">
    <source>
        <dbReference type="Pfam" id="PF01434"/>
    </source>
</evidence>
<protein>
    <submittedName>
        <fullName evidence="2">ATP-dependent zinc metalloprotease FTSH 4 mitochondrial-like</fullName>
    </submittedName>
</protein>
<dbReference type="SUPFAM" id="SSF140990">
    <property type="entry name" value="FtsH protease domain-like"/>
    <property type="match status" value="1"/>
</dbReference>
<dbReference type="InterPro" id="IPR000642">
    <property type="entry name" value="Peptidase_M41"/>
</dbReference>
<dbReference type="GO" id="GO:0004222">
    <property type="term" value="F:metalloendopeptidase activity"/>
    <property type="evidence" value="ECO:0007669"/>
    <property type="project" value="InterPro"/>
</dbReference>
<dbReference type="GO" id="GO:0005524">
    <property type="term" value="F:ATP binding"/>
    <property type="evidence" value="ECO:0007669"/>
    <property type="project" value="InterPro"/>
</dbReference>
<name>A0A392PCZ0_9FABA</name>
<gene>
    <name evidence="2" type="ORF">A2U01_0030415</name>
</gene>
<dbReference type="AlphaFoldDB" id="A0A392PCZ0"/>
<keyword evidence="2" id="KW-0482">Metalloprotease</keyword>
<evidence type="ECO:0000313" key="3">
    <source>
        <dbReference type="Proteomes" id="UP000265520"/>
    </source>
</evidence>
<dbReference type="GO" id="GO:0004176">
    <property type="term" value="F:ATP-dependent peptidase activity"/>
    <property type="evidence" value="ECO:0007669"/>
    <property type="project" value="InterPro"/>
</dbReference>
<dbReference type="EMBL" id="LXQA010072258">
    <property type="protein sequence ID" value="MCI09330.1"/>
    <property type="molecule type" value="Genomic_DNA"/>
</dbReference>
<feature type="domain" description="Peptidase M41" evidence="1">
    <location>
        <begin position="19"/>
        <end position="79"/>
    </location>
</feature>
<dbReference type="Gene3D" id="1.20.58.760">
    <property type="entry name" value="Peptidase M41"/>
    <property type="match status" value="1"/>
</dbReference>
<keyword evidence="2" id="KW-0378">Hydrolase</keyword>
<keyword evidence="3" id="KW-1185">Reference proteome</keyword>
<organism evidence="2 3">
    <name type="scientific">Trifolium medium</name>
    <dbReference type="NCBI Taxonomy" id="97028"/>
    <lineage>
        <taxon>Eukaryota</taxon>
        <taxon>Viridiplantae</taxon>
        <taxon>Streptophyta</taxon>
        <taxon>Embryophyta</taxon>
        <taxon>Tracheophyta</taxon>
        <taxon>Spermatophyta</taxon>
        <taxon>Magnoliopsida</taxon>
        <taxon>eudicotyledons</taxon>
        <taxon>Gunneridae</taxon>
        <taxon>Pentapetalae</taxon>
        <taxon>rosids</taxon>
        <taxon>fabids</taxon>
        <taxon>Fabales</taxon>
        <taxon>Fabaceae</taxon>
        <taxon>Papilionoideae</taxon>
        <taxon>50 kb inversion clade</taxon>
        <taxon>NPAAA clade</taxon>
        <taxon>Hologalegina</taxon>
        <taxon>IRL clade</taxon>
        <taxon>Trifolieae</taxon>
        <taxon>Trifolium</taxon>
    </lineage>
</organism>
<proteinExistence type="predicted"/>
<keyword evidence="2" id="KW-0645">Protease</keyword>
<reference evidence="2 3" key="1">
    <citation type="journal article" date="2018" name="Front. Plant Sci.">
        <title>Red Clover (Trifolium pratense) and Zigzag Clover (T. medium) - A Picture of Genomic Similarities and Differences.</title>
        <authorList>
            <person name="Dluhosova J."/>
            <person name="Istvanek J."/>
            <person name="Nedelnik J."/>
            <person name="Repkova J."/>
        </authorList>
    </citation>
    <scope>NUCLEOTIDE SEQUENCE [LARGE SCALE GENOMIC DNA]</scope>
    <source>
        <strain evidence="3">cv. 10/8</strain>
        <tissue evidence="2">Leaf</tissue>
    </source>
</reference>
<comment type="caution">
    <text evidence="2">The sequence shown here is derived from an EMBL/GenBank/DDBJ whole genome shotgun (WGS) entry which is preliminary data.</text>
</comment>
<dbReference type="Proteomes" id="UP000265520">
    <property type="component" value="Unassembled WGS sequence"/>
</dbReference>
<accession>A0A392PCZ0</accession>
<evidence type="ECO:0000313" key="2">
    <source>
        <dbReference type="EMBL" id="MCI09330.1"/>
    </source>
</evidence>
<dbReference type="GO" id="GO:0006508">
    <property type="term" value="P:proteolysis"/>
    <property type="evidence" value="ECO:0007669"/>
    <property type="project" value="UniProtKB-KW"/>
</dbReference>
<dbReference type="Pfam" id="PF01434">
    <property type="entry name" value="Peptidase_M41"/>
    <property type="match status" value="1"/>
</dbReference>
<dbReference type="InterPro" id="IPR037219">
    <property type="entry name" value="Peptidase_M41-like"/>
</dbReference>